<dbReference type="EMBL" id="VSRR010111497">
    <property type="protein sequence ID" value="MPC97798.1"/>
    <property type="molecule type" value="Genomic_DNA"/>
</dbReference>
<reference evidence="1 2" key="1">
    <citation type="submission" date="2019-05" db="EMBL/GenBank/DDBJ databases">
        <title>Another draft genome of Portunus trituberculatus and its Hox gene families provides insights of decapod evolution.</title>
        <authorList>
            <person name="Jeong J.-H."/>
            <person name="Song I."/>
            <person name="Kim S."/>
            <person name="Choi T."/>
            <person name="Kim D."/>
            <person name="Ryu S."/>
            <person name="Kim W."/>
        </authorList>
    </citation>
    <scope>NUCLEOTIDE SEQUENCE [LARGE SCALE GENOMIC DNA]</scope>
    <source>
        <tissue evidence="1">Muscle</tissue>
    </source>
</reference>
<accession>A0A5B7JXT5</accession>
<comment type="caution">
    <text evidence="1">The sequence shown here is derived from an EMBL/GenBank/DDBJ whole genome shotgun (WGS) entry which is preliminary data.</text>
</comment>
<gene>
    <name evidence="1" type="ORF">E2C01_093133</name>
</gene>
<sequence length="59" mass="6298">MVQESGGSGEVGDGVCVEFWCLMKCCEVSVVCVVRASFPPHSVLEKAVNKISGMRVLLP</sequence>
<evidence type="ECO:0000313" key="1">
    <source>
        <dbReference type="EMBL" id="MPC97798.1"/>
    </source>
</evidence>
<dbReference type="AlphaFoldDB" id="A0A5B7JXT5"/>
<keyword evidence="2" id="KW-1185">Reference proteome</keyword>
<evidence type="ECO:0000313" key="2">
    <source>
        <dbReference type="Proteomes" id="UP000324222"/>
    </source>
</evidence>
<proteinExistence type="predicted"/>
<organism evidence="1 2">
    <name type="scientific">Portunus trituberculatus</name>
    <name type="common">Swimming crab</name>
    <name type="synonym">Neptunus trituberculatus</name>
    <dbReference type="NCBI Taxonomy" id="210409"/>
    <lineage>
        <taxon>Eukaryota</taxon>
        <taxon>Metazoa</taxon>
        <taxon>Ecdysozoa</taxon>
        <taxon>Arthropoda</taxon>
        <taxon>Crustacea</taxon>
        <taxon>Multicrustacea</taxon>
        <taxon>Malacostraca</taxon>
        <taxon>Eumalacostraca</taxon>
        <taxon>Eucarida</taxon>
        <taxon>Decapoda</taxon>
        <taxon>Pleocyemata</taxon>
        <taxon>Brachyura</taxon>
        <taxon>Eubrachyura</taxon>
        <taxon>Portunoidea</taxon>
        <taxon>Portunidae</taxon>
        <taxon>Portuninae</taxon>
        <taxon>Portunus</taxon>
    </lineage>
</organism>
<protein>
    <submittedName>
        <fullName evidence="1">Uncharacterized protein</fullName>
    </submittedName>
</protein>
<name>A0A5B7JXT5_PORTR</name>
<dbReference type="Proteomes" id="UP000324222">
    <property type="component" value="Unassembled WGS sequence"/>
</dbReference>